<comment type="caution">
    <text evidence="3">The sequence shown here is derived from an EMBL/GenBank/DDBJ whole genome shotgun (WGS) entry which is preliminary data.</text>
</comment>
<dbReference type="Pfam" id="PF24068">
    <property type="entry name" value="TPD1_C"/>
    <property type="match status" value="1"/>
</dbReference>
<name>A0A444ZNE7_ARAHY</name>
<evidence type="ECO:0000313" key="3">
    <source>
        <dbReference type="EMBL" id="RYR15654.1"/>
    </source>
</evidence>
<dbReference type="PANTHER" id="PTHR33184:SF72">
    <property type="entry name" value="BETA-1,3-N-ACETYLGLUCOSAMINYLTRANSFERASE FAMILY PROTEIN"/>
    <property type="match status" value="1"/>
</dbReference>
<dbReference type="PANTHER" id="PTHR33184">
    <property type="entry name" value="PROTEIN TAPETUM DETERMINANT 1-LIKE-RELATED"/>
    <property type="match status" value="1"/>
</dbReference>
<feature type="chain" id="PRO_5019136440" evidence="2">
    <location>
        <begin position="24"/>
        <end position="123"/>
    </location>
</feature>
<dbReference type="STRING" id="3818.A0A444ZNE7"/>
<evidence type="ECO:0000256" key="2">
    <source>
        <dbReference type="SAM" id="SignalP"/>
    </source>
</evidence>
<dbReference type="GO" id="GO:0001709">
    <property type="term" value="P:cell fate determination"/>
    <property type="evidence" value="ECO:0007669"/>
    <property type="project" value="TreeGrafter"/>
</dbReference>
<dbReference type="InterPro" id="IPR040361">
    <property type="entry name" value="TPD1"/>
</dbReference>
<dbReference type="AlphaFoldDB" id="A0A444ZNE7"/>
<evidence type="ECO:0000256" key="1">
    <source>
        <dbReference type="ARBA" id="ARBA00022729"/>
    </source>
</evidence>
<dbReference type="Gramene" id="arahy.Tifrunner.gnm2.ann2.Ah14g272200.1">
    <property type="protein sequence ID" value="arahy.Tifrunner.gnm2.ann2.Ah14g272200.1-CDS"/>
    <property type="gene ID" value="arahy.Tifrunner.gnm2.ann2.Ah14g272200"/>
</dbReference>
<sequence length="123" mass="13607">MAAMNNKIIIILIFLALVSHCYSQCQLSDLKIEQKPTGVKVQGKQEWQVSITSNCPCTFSNVILNCSGFQTVEPVDPSIMRNQGRNCLLANGNAVSRSNPVTFRYARDTSFSFKLVNAQITCS</sequence>
<feature type="signal peptide" evidence="2">
    <location>
        <begin position="1"/>
        <end position="23"/>
    </location>
</feature>
<keyword evidence="4" id="KW-1185">Reference proteome</keyword>
<dbReference type="OrthoDB" id="603213at2759"/>
<organism evidence="3 4">
    <name type="scientific">Arachis hypogaea</name>
    <name type="common">Peanut</name>
    <dbReference type="NCBI Taxonomy" id="3818"/>
    <lineage>
        <taxon>Eukaryota</taxon>
        <taxon>Viridiplantae</taxon>
        <taxon>Streptophyta</taxon>
        <taxon>Embryophyta</taxon>
        <taxon>Tracheophyta</taxon>
        <taxon>Spermatophyta</taxon>
        <taxon>Magnoliopsida</taxon>
        <taxon>eudicotyledons</taxon>
        <taxon>Gunneridae</taxon>
        <taxon>Pentapetalae</taxon>
        <taxon>rosids</taxon>
        <taxon>fabids</taxon>
        <taxon>Fabales</taxon>
        <taxon>Fabaceae</taxon>
        <taxon>Papilionoideae</taxon>
        <taxon>50 kb inversion clade</taxon>
        <taxon>dalbergioids sensu lato</taxon>
        <taxon>Dalbergieae</taxon>
        <taxon>Pterocarpus clade</taxon>
        <taxon>Arachis</taxon>
    </lineage>
</organism>
<gene>
    <name evidence="3" type="ORF">Ahy_B04g072551</name>
</gene>
<accession>A0A444ZNE7</accession>
<proteinExistence type="predicted"/>
<dbReference type="Proteomes" id="UP000289738">
    <property type="component" value="Chromosome B04"/>
</dbReference>
<dbReference type="EMBL" id="SDMP01000014">
    <property type="protein sequence ID" value="RYR15654.1"/>
    <property type="molecule type" value="Genomic_DNA"/>
</dbReference>
<evidence type="ECO:0000313" key="4">
    <source>
        <dbReference type="Proteomes" id="UP000289738"/>
    </source>
</evidence>
<protein>
    <submittedName>
        <fullName evidence="3">Uncharacterized protein</fullName>
    </submittedName>
</protein>
<reference evidence="3 4" key="1">
    <citation type="submission" date="2019-01" db="EMBL/GenBank/DDBJ databases">
        <title>Sequencing of cultivated peanut Arachis hypogaea provides insights into genome evolution and oil improvement.</title>
        <authorList>
            <person name="Chen X."/>
        </authorList>
    </citation>
    <scope>NUCLEOTIDE SEQUENCE [LARGE SCALE GENOMIC DNA]</scope>
    <source>
        <strain evidence="4">cv. Fuhuasheng</strain>
        <tissue evidence="3">Leaves</tissue>
    </source>
</reference>
<keyword evidence="1 2" id="KW-0732">Signal</keyword>